<comment type="function">
    <text evidence="14">The 2-oxoglutarate dehydrogenase complex catalyzes the overall conversion of 2-oxoglutarate to succinyl-CoA and CO(2). It contains multiple copies of three enzymatic components: 2-oxoglutarate dehydrogenase (E1), dihydrolipoamide succinyltransferase (E2) and lipoamide dehydrogenase (E3).</text>
</comment>
<comment type="cofactor">
    <cofactor evidence="1">
        <name>Mg(2+)</name>
        <dbReference type="ChEBI" id="CHEBI:18420"/>
    </cofactor>
</comment>
<keyword evidence="6" id="KW-0479">Metal-binding</keyword>
<comment type="cofactor">
    <cofactor evidence="2">
        <name>thiamine diphosphate</name>
        <dbReference type="ChEBI" id="CHEBI:58937"/>
    </cofactor>
</comment>
<dbReference type="GO" id="GO:0030976">
    <property type="term" value="F:thiamine pyrophosphate binding"/>
    <property type="evidence" value="ECO:0007669"/>
    <property type="project" value="InterPro"/>
</dbReference>
<dbReference type="InterPro" id="IPR011603">
    <property type="entry name" value="2oxoglutarate_DH_E1"/>
</dbReference>
<keyword evidence="10" id="KW-0786">Thiamine pyrophosphate</keyword>
<dbReference type="Gene3D" id="3.40.50.970">
    <property type="match status" value="1"/>
</dbReference>
<evidence type="ECO:0000256" key="11">
    <source>
        <dbReference type="ARBA" id="ARBA00023128"/>
    </source>
</evidence>
<evidence type="ECO:0000256" key="8">
    <source>
        <dbReference type="ARBA" id="ARBA00022946"/>
    </source>
</evidence>
<dbReference type="NCBIfam" id="NF006914">
    <property type="entry name" value="PRK09404.1"/>
    <property type="match status" value="1"/>
</dbReference>
<comment type="catalytic activity">
    <reaction evidence="17">
        <text>N(6)-[(R)-lipoyl]-L-lysyl-[protein] + 2-oxoglutarate + H(+) = N(6)-[(R)-S(8)-succinyldihydrolipoyl]-L-lysyl-[protein] + CO2</text>
        <dbReference type="Rhea" id="RHEA:12188"/>
        <dbReference type="Rhea" id="RHEA-COMP:10474"/>
        <dbReference type="Rhea" id="RHEA-COMP:20092"/>
        <dbReference type="ChEBI" id="CHEBI:15378"/>
        <dbReference type="ChEBI" id="CHEBI:16526"/>
        <dbReference type="ChEBI" id="CHEBI:16810"/>
        <dbReference type="ChEBI" id="CHEBI:83099"/>
        <dbReference type="ChEBI" id="CHEBI:83120"/>
        <dbReference type="EC" id="1.2.4.2"/>
    </reaction>
</comment>
<name>A0A183BK92_GLOPA</name>
<organism evidence="19 20">
    <name type="scientific">Globodera pallida</name>
    <name type="common">Potato cyst nematode worm</name>
    <name type="synonym">Heterodera pallida</name>
    <dbReference type="NCBI Taxonomy" id="36090"/>
    <lineage>
        <taxon>Eukaryota</taxon>
        <taxon>Metazoa</taxon>
        <taxon>Ecdysozoa</taxon>
        <taxon>Nematoda</taxon>
        <taxon>Chromadorea</taxon>
        <taxon>Rhabditida</taxon>
        <taxon>Tylenchina</taxon>
        <taxon>Tylenchomorpha</taxon>
        <taxon>Tylenchoidea</taxon>
        <taxon>Heteroderidae</taxon>
        <taxon>Heteroderinae</taxon>
        <taxon>Globodera</taxon>
    </lineage>
</organism>
<dbReference type="Gene3D" id="3.40.50.11610">
    <property type="entry name" value="Multifunctional 2-oxoglutarate metabolism enzyme, C-terminal domain"/>
    <property type="match status" value="1"/>
</dbReference>
<dbReference type="InterPro" id="IPR029061">
    <property type="entry name" value="THDP-binding"/>
</dbReference>
<dbReference type="PANTHER" id="PTHR23152">
    <property type="entry name" value="2-OXOGLUTARATE DEHYDROGENASE"/>
    <property type="match status" value="1"/>
</dbReference>
<evidence type="ECO:0000256" key="12">
    <source>
        <dbReference type="ARBA" id="ARBA00023152"/>
    </source>
</evidence>
<reference evidence="19" key="2">
    <citation type="submission" date="2014-05" db="EMBL/GenBank/DDBJ databases">
        <title>The genome and life-stage specific transcriptomes of Globodera pallida elucidate key aspects of plant parasitism by a cyst nematode.</title>
        <authorList>
            <person name="Cotton J.A."/>
            <person name="Lilley C.J."/>
            <person name="Jones L.M."/>
            <person name="Kikuchi T."/>
            <person name="Reid A.J."/>
            <person name="Thorpe P."/>
            <person name="Tsai I.J."/>
            <person name="Beasley H."/>
            <person name="Blok V."/>
            <person name="Cock P.J.A."/>
            <person name="Van den Akker S.E."/>
            <person name="Holroyd N."/>
            <person name="Hunt M."/>
            <person name="Mantelin S."/>
            <person name="Naghra H."/>
            <person name="Pain A."/>
            <person name="Palomares-Rius J.E."/>
            <person name="Zarowiecki M."/>
            <person name="Berriman M."/>
            <person name="Jones J.T."/>
            <person name="Urwin P.E."/>
        </authorList>
    </citation>
    <scope>NUCLEOTIDE SEQUENCE [LARGE SCALE GENOMIC DNA]</scope>
    <source>
        <strain evidence="19">Lindley</strain>
    </source>
</reference>
<evidence type="ECO:0000259" key="18">
    <source>
        <dbReference type="SMART" id="SM00861"/>
    </source>
</evidence>
<evidence type="ECO:0000256" key="17">
    <source>
        <dbReference type="ARBA" id="ARBA00051911"/>
    </source>
</evidence>
<dbReference type="Pfam" id="PF02779">
    <property type="entry name" value="Transket_pyr"/>
    <property type="match status" value="1"/>
</dbReference>
<dbReference type="PIRSF" id="PIRSF000157">
    <property type="entry name" value="Oxoglu_dh_E1"/>
    <property type="match status" value="1"/>
</dbReference>
<dbReference type="InterPro" id="IPR005475">
    <property type="entry name" value="Transketolase-like_Pyr-bd"/>
</dbReference>
<accession>A0A183BK92</accession>
<evidence type="ECO:0000256" key="15">
    <source>
        <dbReference type="ARBA" id="ARBA00040267"/>
    </source>
</evidence>
<evidence type="ECO:0000256" key="14">
    <source>
        <dbReference type="ARBA" id="ARBA00037426"/>
    </source>
</evidence>
<dbReference type="GO" id="GO:0046872">
    <property type="term" value="F:metal ion binding"/>
    <property type="evidence" value="ECO:0007669"/>
    <property type="project" value="UniProtKB-KW"/>
</dbReference>
<evidence type="ECO:0000256" key="10">
    <source>
        <dbReference type="ARBA" id="ARBA00023052"/>
    </source>
</evidence>
<dbReference type="WBParaSite" id="GPLIN_000102200">
    <property type="protein sequence ID" value="GPLIN_000102200"/>
    <property type="gene ID" value="GPLIN_000102200"/>
</dbReference>
<dbReference type="AlphaFoldDB" id="A0A183BK92"/>
<dbReference type="Proteomes" id="UP000050741">
    <property type="component" value="Unassembled WGS sequence"/>
</dbReference>
<sequence length="1018" mass="115608">MFRIVSKRSLSTTRRWLQQPSAGTTASRVPSALTAEPFMNGTSGVYIEQMYESWLHDHGSVHRSWDAFFSNVHAGAAPGQAFQAPPTGFGIPSLTTIPHATVVPRDMREVQPQTATQVIPADEMTRAINDHLKIQLLIRSFQTRGHNIADLDPLGINSADLDDTIPRELELEFYGFTEQDMDREFLLPPTTFIGGNRATMRLREIYDCLKRIYCHHTGVEYMHLTNYEQQDWIRKHFEAPKVTELPPDQKKVLFKRLIRSTKFEDFLAKKWPSEKRFGLEGCEVLVPAIKQVIDRSSALGVDSIVLGMPHRGRLNVLSNVCRQPLSTILAQFSTLEPKDEGSGDVKYHLGVCIERLNRQSQRMIKIAVVANPSHLEAVDPVVQGKVRAEAFYSNDLDCDRHMALVLHGDASFSGQGVVMETFNLNDLPNYSIFGAIHIVVNNQIGFTTDPRSSRSSPYCTDVGRVMGIPIFHVNADDPEAVMHVCDVAAQWRKEFKKDAIIDLVCYRRYGHNELDEPMFTQPLMYQRIRQTKPLLEQYQKKIIGEGIADQQYVDEELKKYGSILENAHESAKQVTELRNRDWLDSPWDDFFRGKNPQQLLPTGIERDSLEHIVHKISQVPDGFNLHRGLLRLLKGRKEMLADNNLDWSIGESLAYGSLLMEGIHVRLSGEDVERGTFSHRHHVLHDQKIDQKIYNPLNDLTETQAEYTVCNSSLSEYAVLGFELGYSVVNPNSLVIWEAQFGDFANTAQCIIDQFISCGQAKWIRQTNLTLLLPHGYEGMGPEHSSARPERFLQMCNEDDGVDLKNVTLDEAFVARQLSDTNWIVANCTTPANFFHLLRRQIFLPFRKPLIVFTPKFLLRHPLAKSPMEDFLPGTSFRRAITEEGSASNNPSGVERLVFCSGKLYYEIVSERRNQCLEDKVAVVRVEQLSPFPYDVLMAECNKYTNAKVIWAQEEHKNMGAWAFVQPRFLSFLKQLGRGLTYAGRTPSASPATGNKYTHGRETAEVMEAVLKKPIEDQ</sequence>
<dbReference type="GO" id="GO:0005759">
    <property type="term" value="C:mitochondrial matrix"/>
    <property type="evidence" value="ECO:0007669"/>
    <property type="project" value="UniProtKB-SubCell"/>
</dbReference>
<proteinExistence type="inferred from homology"/>
<feature type="domain" description="Transketolase-like pyrimidine-binding" evidence="18">
    <location>
        <begin position="645"/>
        <end position="861"/>
    </location>
</feature>
<keyword evidence="19" id="KW-1185">Reference proteome</keyword>
<dbReference type="SMART" id="SM00861">
    <property type="entry name" value="Transket_pyr"/>
    <property type="match status" value="1"/>
</dbReference>
<dbReference type="CDD" id="cd02016">
    <property type="entry name" value="TPP_E1_OGDC_like"/>
    <property type="match status" value="1"/>
</dbReference>
<dbReference type="GO" id="GO:0006096">
    <property type="term" value="P:glycolytic process"/>
    <property type="evidence" value="ECO:0007669"/>
    <property type="project" value="UniProtKB-KW"/>
</dbReference>
<comment type="subcellular location">
    <subcellularLocation>
        <location evidence="3">Mitochondrion matrix</location>
    </subcellularLocation>
</comment>
<evidence type="ECO:0000256" key="13">
    <source>
        <dbReference type="ARBA" id="ARBA00030680"/>
    </source>
</evidence>
<keyword evidence="12" id="KW-0324">Glycolysis</keyword>
<evidence type="ECO:0000256" key="3">
    <source>
        <dbReference type="ARBA" id="ARBA00004305"/>
    </source>
</evidence>
<keyword evidence="8" id="KW-0809">Transit peptide</keyword>
<keyword evidence="7" id="KW-0460">Magnesium</keyword>
<dbReference type="NCBIfam" id="TIGR00239">
    <property type="entry name" value="2oxo_dh_E1"/>
    <property type="match status" value="1"/>
</dbReference>
<dbReference type="Pfam" id="PF16078">
    <property type="entry name" value="2-oxogl_dehyd_N"/>
    <property type="match status" value="1"/>
</dbReference>
<dbReference type="SUPFAM" id="SSF52518">
    <property type="entry name" value="Thiamin diphosphate-binding fold (THDP-binding)"/>
    <property type="match status" value="2"/>
</dbReference>
<dbReference type="PANTHER" id="PTHR23152:SF4">
    <property type="entry name" value="2-OXOADIPATE DEHYDROGENASE COMPLEX COMPONENT E1"/>
    <property type="match status" value="1"/>
</dbReference>
<evidence type="ECO:0000313" key="20">
    <source>
        <dbReference type="WBParaSite" id="GPLIN_000102200"/>
    </source>
</evidence>
<dbReference type="InterPro" id="IPR032106">
    <property type="entry name" value="2-oxogl_dehyd_N"/>
</dbReference>
<keyword evidence="11" id="KW-0496">Mitochondrion</keyword>
<dbReference type="FunFam" id="3.40.50.970:FF:000002">
    <property type="entry name" value="2-oxoglutarate dehydrogenase, E1 component"/>
    <property type="match status" value="1"/>
</dbReference>
<dbReference type="GO" id="GO:0006099">
    <property type="term" value="P:tricarboxylic acid cycle"/>
    <property type="evidence" value="ECO:0007669"/>
    <property type="project" value="TreeGrafter"/>
</dbReference>
<dbReference type="FunFam" id="3.40.50.12470:FF:000007">
    <property type="entry name" value="2-oxoglutarate dehydrogenase e1 mitochondrial"/>
    <property type="match status" value="1"/>
</dbReference>
<evidence type="ECO:0000256" key="2">
    <source>
        <dbReference type="ARBA" id="ARBA00001964"/>
    </source>
</evidence>
<dbReference type="FunFam" id="1.10.287.1150:FF:000002">
    <property type="entry name" value="2-oxoglutarate dehydrogenase E1 component"/>
    <property type="match status" value="1"/>
</dbReference>
<evidence type="ECO:0000256" key="4">
    <source>
        <dbReference type="ARBA" id="ARBA00006936"/>
    </source>
</evidence>
<evidence type="ECO:0000256" key="5">
    <source>
        <dbReference type="ARBA" id="ARBA00012280"/>
    </source>
</evidence>
<dbReference type="Gene3D" id="1.10.287.1150">
    <property type="entry name" value="TPP helical domain"/>
    <property type="match status" value="1"/>
</dbReference>
<dbReference type="Gene3D" id="3.40.50.12470">
    <property type="match status" value="1"/>
</dbReference>
<comment type="similarity">
    <text evidence="4">Belongs to the alpha-ketoglutarate dehydrogenase family.</text>
</comment>
<dbReference type="Pfam" id="PF16870">
    <property type="entry name" value="OxoGdeHyase_C"/>
    <property type="match status" value="1"/>
</dbReference>
<reference evidence="19" key="1">
    <citation type="submission" date="2013-12" db="EMBL/GenBank/DDBJ databases">
        <authorList>
            <person name="Aslett M."/>
        </authorList>
    </citation>
    <scope>NUCLEOTIDE SEQUENCE [LARGE SCALE GENOMIC DNA]</scope>
    <source>
        <strain evidence="19">Lindley</strain>
    </source>
</reference>
<evidence type="ECO:0000256" key="6">
    <source>
        <dbReference type="ARBA" id="ARBA00022723"/>
    </source>
</evidence>
<evidence type="ECO:0000256" key="9">
    <source>
        <dbReference type="ARBA" id="ARBA00023002"/>
    </source>
</evidence>
<evidence type="ECO:0000313" key="19">
    <source>
        <dbReference type="Proteomes" id="UP000050741"/>
    </source>
</evidence>
<evidence type="ECO:0000256" key="1">
    <source>
        <dbReference type="ARBA" id="ARBA00001946"/>
    </source>
</evidence>
<dbReference type="EC" id="1.2.4.2" evidence="5"/>
<keyword evidence="9" id="KW-0560">Oxidoreductase</keyword>
<dbReference type="GO" id="GO:0004591">
    <property type="term" value="F:oxoglutarate dehydrogenase (succinyl-transferring) activity"/>
    <property type="evidence" value="ECO:0007669"/>
    <property type="project" value="UniProtKB-EC"/>
</dbReference>
<dbReference type="Pfam" id="PF00676">
    <property type="entry name" value="E1_dh"/>
    <property type="match status" value="1"/>
</dbReference>
<reference evidence="20" key="3">
    <citation type="submission" date="2016-06" db="UniProtKB">
        <authorList>
            <consortium name="WormBaseParasite"/>
        </authorList>
    </citation>
    <scope>IDENTIFICATION</scope>
</reference>
<evidence type="ECO:0000256" key="7">
    <source>
        <dbReference type="ARBA" id="ARBA00022842"/>
    </source>
</evidence>
<dbReference type="InterPro" id="IPR031717">
    <property type="entry name" value="ODO-1/KGD_C"/>
</dbReference>
<dbReference type="GO" id="GO:0045252">
    <property type="term" value="C:oxoglutarate dehydrogenase complex"/>
    <property type="evidence" value="ECO:0007669"/>
    <property type="project" value="TreeGrafter"/>
</dbReference>
<dbReference type="InterPro" id="IPR001017">
    <property type="entry name" value="DH_E1"/>
</dbReference>
<dbReference type="NCBIfam" id="NF008907">
    <property type="entry name" value="PRK12270.1"/>
    <property type="match status" value="1"/>
</dbReference>
<evidence type="ECO:0000256" key="16">
    <source>
        <dbReference type="ARBA" id="ARBA00042984"/>
    </source>
</evidence>
<protein>
    <recommendedName>
        <fullName evidence="15">2-oxoglutarate dehydrogenase, mitochondrial</fullName>
        <ecNumber evidence="5">1.2.4.2</ecNumber>
    </recommendedName>
    <alternativeName>
        <fullName evidence="16">2-oxoglutarate dehydrogenase complex component E1</fullName>
    </alternativeName>
    <alternativeName>
        <fullName evidence="13">Alpha-ketoglutarate dehydrogenase</fullName>
    </alternativeName>
</protein>
<dbReference type="InterPro" id="IPR042179">
    <property type="entry name" value="KGD_C_sf"/>
</dbReference>